<feature type="region of interest" description="Disordered" evidence="1">
    <location>
        <begin position="15"/>
        <end position="42"/>
    </location>
</feature>
<protein>
    <submittedName>
        <fullName evidence="2">Uncharacterized protein</fullName>
    </submittedName>
</protein>
<name>A0A0J7Y7T1_9SPHN</name>
<accession>A0A0J7Y7T1</accession>
<dbReference type="EMBL" id="JACU01000002">
    <property type="protein sequence ID" value="KMS59994.1"/>
    <property type="molecule type" value="Genomic_DNA"/>
</dbReference>
<dbReference type="Proteomes" id="UP000052268">
    <property type="component" value="Unassembled WGS sequence"/>
</dbReference>
<comment type="caution">
    <text evidence="2">The sequence shown here is derived from an EMBL/GenBank/DDBJ whole genome shotgun (WGS) entry which is preliminary data.</text>
</comment>
<feature type="compositionally biased region" description="Basic and acidic residues" evidence="1">
    <location>
        <begin position="30"/>
        <end position="42"/>
    </location>
</feature>
<sequence>MLGFILNRRRPSAAPAQVAASTLAVHGARKRADADRQRRRDMADQIRADLRAKGKDCPPLEWPAL</sequence>
<proteinExistence type="predicted"/>
<reference evidence="2 3" key="1">
    <citation type="journal article" date="2015" name="G3 (Bethesda)">
        <title>Insights into Ongoing Evolution of the Hexachlorocyclohexane Catabolic Pathway from Comparative Genomics of Ten Sphingomonadaceae Strains.</title>
        <authorList>
            <person name="Pearce S.L."/>
            <person name="Oakeshott J.G."/>
            <person name="Pandey G."/>
        </authorList>
    </citation>
    <scope>NUCLEOTIDE SEQUENCE [LARGE SCALE GENOMIC DNA]</scope>
    <source>
        <strain evidence="2 3">LL02</strain>
    </source>
</reference>
<evidence type="ECO:0000313" key="2">
    <source>
        <dbReference type="EMBL" id="KMS59994.1"/>
    </source>
</evidence>
<dbReference type="PATRIC" id="fig|1114963.3.peg.468"/>
<dbReference type="RefSeq" id="WP_059149929.1">
    <property type="nucleotide sequence ID" value="NZ_KQ130452.1"/>
</dbReference>
<evidence type="ECO:0000256" key="1">
    <source>
        <dbReference type="SAM" id="MobiDB-lite"/>
    </source>
</evidence>
<keyword evidence="3" id="KW-1185">Reference proteome</keyword>
<gene>
    <name evidence="2" type="ORF">V474_07850</name>
</gene>
<organism evidence="2 3">
    <name type="scientific">Novosphingobium barchaimii LL02</name>
    <dbReference type="NCBI Taxonomy" id="1114963"/>
    <lineage>
        <taxon>Bacteria</taxon>
        <taxon>Pseudomonadati</taxon>
        <taxon>Pseudomonadota</taxon>
        <taxon>Alphaproteobacteria</taxon>
        <taxon>Sphingomonadales</taxon>
        <taxon>Sphingomonadaceae</taxon>
        <taxon>Novosphingobium</taxon>
    </lineage>
</organism>
<dbReference type="AlphaFoldDB" id="A0A0J7Y7T1"/>
<evidence type="ECO:0000313" key="3">
    <source>
        <dbReference type="Proteomes" id="UP000052268"/>
    </source>
</evidence>